<dbReference type="RefSeq" id="WP_082214522.1">
    <property type="nucleotide sequence ID" value="NZ_FUZA01000002.1"/>
</dbReference>
<proteinExistence type="predicted"/>
<evidence type="ECO:0000313" key="1">
    <source>
        <dbReference type="EMBL" id="SKB76723.1"/>
    </source>
</evidence>
<name>A0A1T5DZ34_9BACT</name>
<accession>A0A1T5DZ34</accession>
<organism evidence="1 2">
    <name type="scientific">Dyadobacter psychrophilus</name>
    <dbReference type="NCBI Taxonomy" id="651661"/>
    <lineage>
        <taxon>Bacteria</taxon>
        <taxon>Pseudomonadati</taxon>
        <taxon>Bacteroidota</taxon>
        <taxon>Cytophagia</taxon>
        <taxon>Cytophagales</taxon>
        <taxon>Spirosomataceae</taxon>
        <taxon>Dyadobacter</taxon>
    </lineage>
</organism>
<dbReference type="InterPro" id="IPR016181">
    <property type="entry name" value="Acyl_CoA_acyltransferase"/>
</dbReference>
<gene>
    <name evidence="1" type="ORF">SAMN05660293_01997</name>
</gene>
<keyword evidence="2" id="KW-1185">Reference proteome</keyword>
<dbReference type="Proteomes" id="UP000190897">
    <property type="component" value="Unassembled WGS sequence"/>
</dbReference>
<dbReference type="Gene3D" id="3.40.630.30">
    <property type="match status" value="1"/>
</dbReference>
<sequence>MSFNFHHLIENFELRELRSETDIVDHLALRREIYKKEYSREYRDNQYDLLPSDWKANLIGIYSRGEQIATIRVVKRHVNRSIEKQLQNINQKFHLQIQPDLSDVLPTEYAFDVNSERCPVYNDATVELSRVAVADAYRGIGLCRFAMLAAIGISILDKAEYCLYSCSTSAVKFHEDLVPMMENITAMQKEYGYPGFKFPTSSAAVLSAIQHISPKQMNQAILAGTVCRYGIGVLGDNFFGKTDAVQQLPSFAL</sequence>
<dbReference type="OrthoDB" id="942019at2"/>
<dbReference type="EMBL" id="FUZA01000002">
    <property type="protein sequence ID" value="SKB76723.1"/>
    <property type="molecule type" value="Genomic_DNA"/>
</dbReference>
<protein>
    <submittedName>
        <fullName evidence="1">Uncharacterized protein</fullName>
    </submittedName>
</protein>
<reference evidence="2" key="1">
    <citation type="submission" date="2017-02" db="EMBL/GenBank/DDBJ databases">
        <authorList>
            <person name="Varghese N."/>
            <person name="Submissions S."/>
        </authorList>
    </citation>
    <scope>NUCLEOTIDE SEQUENCE [LARGE SCALE GENOMIC DNA]</scope>
    <source>
        <strain evidence="2">DSM 22270</strain>
    </source>
</reference>
<dbReference type="SUPFAM" id="SSF55729">
    <property type="entry name" value="Acyl-CoA N-acyltransferases (Nat)"/>
    <property type="match status" value="1"/>
</dbReference>
<dbReference type="AlphaFoldDB" id="A0A1T5DZ34"/>
<evidence type="ECO:0000313" key="2">
    <source>
        <dbReference type="Proteomes" id="UP000190897"/>
    </source>
</evidence>